<evidence type="ECO:0000256" key="1">
    <source>
        <dbReference type="SAM" id="MobiDB-lite"/>
    </source>
</evidence>
<organism evidence="2 3">
    <name type="scientific">Merluccius polli</name>
    <name type="common">Benguela hake</name>
    <name type="synonym">Merluccius cadenati</name>
    <dbReference type="NCBI Taxonomy" id="89951"/>
    <lineage>
        <taxon>Eukaryota</taxon>
        <taxon>Metazoa</taxon>
        <taxon>Chordata</taxon>
        <taxon>Craniata</taxon>
        <taxon>Vertebrata</taxon>
        <taxon>Euteleostomi</taxon>
        <taxon>Actinopterygii</taxon>
        <taxon>Neopterygii</taxon>
        <taxon>Teleostei</taxon>
        <taxon>Neoteleostei</taxon>
        <taxon>Acanthomorphata</taxon>
        <taxon>Zeiogadaria</taxon>
        <taxon>Gadariae</taxon>
        <taxon>Gadiformes</taxon>
        <taxon>Gadoidei</taxon>
        <taxon>Merlucciidae</taxon>
        <taxon>Merluccius</taxon>
    </lineage>
</organism>
<feature type="compositionally biased region" description="Polar residues" evidence="1">
    <location>
        <begin position="51"/>
        <end position="64"/>
    </location>
</feature>
<evidence type="ECO:0000313" key="3">
    <source>
        <dbReference type="Proteomes" id="UP001174136"/>
    </source>
</evidence>
<evidence type="ECO:0000313" key="2">
    <source>
        <dbReference type="EMBL" id="KAK0145753.1"/>
    </source>
</evidence>
<feature type="region of interest" description="Disordered" evidence="1">
    <location>
        <begin position="51"/>
        <end position="73"/>
    </location>
</feature>
<dbReference type="AlphaFoldDB" id="A0AA47MSE4"/>
<reference evidence="2" key="1">
    <citation type="journal article" date="2023" name="Front. Mar. Sci.">
        <title>A new Merluccius polli reference genome to investigate the effects of global change in West African waters.</title>
        <authorList>
            <person name="Mateo J.L."/>
            <person name="Blanco-Fernandez C."/>
            <person name="Garcia-Vazquez E."/>
            <person name="Machado-Schiaffino G."/>
        </authorList>
    </citation>
    <scope>NUCLEOTIDE SEQUENCE</scope>
    <source>
        <strain evidence="2">C29</strain>
        <tissue evidence="2">Fin</tissue>
    </source>
</reference>
<feature type="region of interest" description="Disordered" evidence="1">
    <location>
        <begin position="252"/>
        <end position="282"/>
    </location>
</feature>
<feature type="region of interest" description="Disordered" evidence="1">
    <location>
        <begin position="1"/>
        <end position="21"/>
    </location>
</feature>
<gene>
    <name evidence="2" type="ORF">N1851_015327</name>
</gene>
<accession>A0AA47MSE4</accession>
<keyword evidence="3" id="KW-1185">Reference proteome</keyword>
<name>A0AA47MSE4_MERPO</name>
<proteinExistence type="predicted"/>
<protein>
    <submittedName>
        <fullName evidence="2">Uncharacterized protein</fullName>
    </submittedName>
</protein>
<dbReference type="Proteomes" id="UP001174136">
    <property type="component" value="Unassembled WGS sequence"/>
</dbReference>
<sequence length="282" mass="31974">MSQTNPHSNITVTPQYPHSNTHIHANTQSVEELRKIYDELGEQLRKYAATANSQTPAPNPQGESMPQPLSHRTSGTMVPLRDLPYLQRREFKVHGGQIGDQSSEMSYNSIIKQLDDGIREGFVEAEVVRGALRIIKPGTFKDMLVNKDEITLPELKGFLRSHLGEKATTEMFQELMCARQSEQESPQQFLYRMIGLKQKLMFQSKQNNAEISYEPKTIQEVFLHTIYQGLGPKHTELRQRLRPLISNSRVTDEEILGQTSSAPVESTPLPDKGKNSPLPKMH</sequence>
<comment type="caution">
    <text evidence="2">The sequence shown here is derived from an EMBL/GenBank/DDBJ whole genome shotgun (WGS) entry which is preliminary data.</text>
</comment>
<dbReference type="EMBL" id="JAOPHQ010002842">
    <property type="protein sequence ID" value="KAK0145753.1"/>
    <property type="molecule type" value="Genomic_DNA"/>
</dbReference>